<dbReference type="EMBL" id="MAKX01000001">
    <property type="protein sequence ID" value="OCK43157.1"/>
    <property type="molecule type" value="Genomic_DNA"/>
</dbReference>
<dbReference type="Pfam" id="PF03544">
    <property type="entry name" value="TonB_C"/>
    <property type="match status" value="1"/>
</dbReference>
<dbReference type="AlphaFoldDB" id="A0A1B9Y021"/>
<keyword evidence="1" id="KW-0472">Membrane</keyword>
<dbReference type="Proteomes" id="UP000093186">
    <property type="component" value="Unassembled WGS sequence"/>
</dbReference>
<dbReference type="Gene3D" id="3.30.1150.10">
    <property type="match status" value="1"/>
</dbReference>
<evidence type="ECO:0000256" key="1">
    <source>
        <dbReference type="SAM" id="Phobius"/>
    </source>
</evidence>
<keyword evidence="1" id="KW-0812">Transmembrane</keyword>
<sequence>MRTKIFISTSLLIITSFIIFSFIDKKDYQKKVALKNCADVMSTGFSNTILKPTPIRKLTYSVRSANNKTTTKGILSKAKTVKEIFEYYPSSWIEEYVLVEITRISNNKEKKELSKNVALTSKQQALLKSAKVGDDMLVRIVYKTKNSVKKGVDTSEIKKRVTIVPDVPARFKGGENDLTVYLRNNSSTEIRNWEFESGQSTKITFTVDEKGETTSIKVTESSRVISVDKSIIQLLEQMPKWMPAKNNKGKLVKQQFELTIGDAGC</sequence>
<dbReference type="OrthoDB" id="1436672at2"/>
<feature type="transmembrane region" description="Helical" evidence="1">
    <location>
        <begin position="6"/>
        <end position="23"/>
    </location>
</feature>
<feature type="domain" description="TonB C-terminal" evidence="2">
    <location>
        <begin position="201"/>
        <end position="260"/>
    </location>
</feature>
<evidence type="ECO:0000313" key="4">
    <source>
        <dbReference type="Proteomes" id="UP000093186"/>
    </source>
</evidence>
<dbReference type="GO" id="GO:0055085">
    <property type="term" value="P:transmembrane transport"/>
    <property type="evidence" value="ECO:0007669"/>
    <property type="project" value="InterPro"/>
</dbReference>
<keyword evidence="1" id="KW-1133">Transmembrane helix</keyword>
<comment type="caution">
    <text evidence="3">The sequence shown here is derived from an EMBL/GenBank/DDBJ whole genome shotgun (WGS) entry which is preliminary data.</text>
</comment>
<organism evidence="3 4">
    <name type="scientific">Tenacibaculum soleae</name>
    <dbReference type="NCBI Taxonomy" id="447689"/>
    <lineage>
        <taxon>Bacteria</taxon>
        <taxon>Pseudomonadati</taxon>
        <taxon>Bacteroidota</taxon>
        <taxon>Flavobacteriia</taxon>
        <taxon>Flavobacteriales</taxon>
        <taxon>Flavobacteriaceae</taxon>
        <taxon>Tenacibaculum</taxon>
    </lineage>
</organism>
<dbReference type="RefSeq" id="WP_068701222.1">
    <property type="nucleotide sequence ID" value="NZ_JAUOSW010000008.1"/>
</dbReference>
<gene>
    <name evidence="3" type="ORF">BA195_00175</name>
</gene>
<keyword evidence="4" id="KW-1185">Reference proteome</keyword>
<reference evidence="3 4" key="1">
    <citation type="submission" date="2016-06" db="EMBL/GenBank/DDBJ databases">
        <title>Draft Genome Sequence of Tenacibaculum soleae UCD-KL19.</title>
        <authorList>
            <person name="Eisen J.A."/>
            <person name="Coil D.A."/>
            <person name="Lujan K.M."/>
        </authorList>
    </citation>
    <scope>NUCLEOTIDE SEQUENCE [LARGE SCALE GENOMIC DNA]</scope>
    <source>
        <strain evidence="3 4">UCD-KL19</strain>
    </source>
</reference>
<evidence type="ECO:0000259" key="2">
    <source>
        <dbReference type="Pfam" id="PF03544"/>
    </source>
</evidence>
<accession>A0A1B9Y021</accession>
<dbReference type="STRING" id="447689.BA195_00175"/>
<protein>
    <recommendedName>
        <fullName evidence="2">TonB C-terminal domain-containing protein</fullName>
    </recommendedName>
</protein>
<evidence type="ECO:0000313" key="3">
    <source>
        <dbReference type="EMBL" id="OCK43157.1"/>
    </source>
</evidence>
<dbReference type="InterPro" id="IPR037682">
    <property type="entry name" value="TonB_C"/>
</dbReference>
<name>A0A1B9Y021_9FLAO</name>
<proteinExistence type="predicted"/>
<dbReference type="SUPFAM" id="SSF74653">
    <property type="entry name" value="TolA/TonB C-terminal domain"/>
    <property type="match status" value="1"/>
</dbReference>